<dbReference type="PIRSF" id="PIRSF000429">
    <property type="entry name" value="Ac-CoA_Ac_transf"/>
    <property type="match status" value="1"/>
</dbReference>
<evidence type="ECO:0000256" key="2">
    <source>
        <dbReference type="ARBA" id="ARBA00022679"/>
    </source>
</evidence>
<gene>
    <name evidence="8" type="ORF">H131_09278</name>
</gene>
<dbReference type="AlphaFoldDB" id="R7ZFT7"/>
<feature type="domain" description="Thiolase N-terminal" evidence="6">
    <location>
        <begin position="4"/>
        <end position="250"/>
    </location>
</feature>
<feature type="active site" description="Proton acceptor" evidence="4">
    <location>
        <position position="338"/>
    </location>
</feature>
<dbReference type="InterPro" id="IPR016039">
    <property type="entry name" value="Thiolase-like"/>
</dbReference>
<dbReference type="HOGENOM" id="CLU_031026_2_3_9"/>
<dbReference type="FunFam" id="3.40.47.10:FF:000010">
    <property type="entry name" value="Acetyl-CoA acetyltransferase (Thiolase)"/>
    <property type="match status" value="1"/>
</dbReference>
<keyword evidence="2 5" id="KW-0808">Transferase</keyword>
<dbReference type="PANTHER" id="PTHR43365:SF1">
    <property type="entry name" value="ACETYL-COA C-ACYLTRANSFERASE"/>
    <property type="match status" value="1"/>
</dbReference>
<dbReference type="RefSeq" id="WP_010858807.1">
    <property type="nucleotide sequence ID" value="NZ_KB933398.1"/>
</dbReference>
<dbReference type="PROSITE" id="PS00737">
    <property type="entry name" value="THIOLASE_2"/>
    <property type="match status" value="1"/>
</dbReference>
<sequence length="382" mass="41062">MREVVIVAAVRTAIGRSKGALKNVRADDLAADVLQEVVQRAGIDKGQVEDVIFGCVTQTAEQGANIARTALLMAGFPETVPGVTIDRQCGSSQQAVHFASQAILAGDMDIVIAGGVESMTRVPMFSNMKDAHKGNRLQENYTIIHQGLSAERMAEKWQLSKEQLNNYAYQSHRRALAAIEAGHFKQEIMPVQVTQEDGSVTLFAVDEGPRAETTVDILKGLKTVFQEDGIITAGNASQMSDGASAVVVMSLEKAQELGIRPLAKIVTRVVVGSDPTLMLTGPIEATRRALERSGLTIEDIDTYEVNEAFAPVPLAWLHEIGANPTKLNPDGGAIALGHPLGATGTKLLTTMLYRMERENLRYGLLAICEGMGMANATIIEKL</sequence>
<evidence type="ECO:0000313" key="9">
    <source>
        <dbReference type="Proteomes" id="UP000013911"/>
    </source>
</evidence>
<proteinExistence type="inferred from homology"/>
<dbReference type="Pfam" id="PF00108">
    <property type="entry name" value="Thiolase_N"/>
    <property type="match status" value="1"/>
</dbReference>
<dbReference type="EMBL" id="AQPX01000015">
    <property type="protein sequence ID" value="EON72889.1"/>
    <property type="molecule type" value="Genomic_DNA"/>
</dbReference>
<evidence type="ECO:0000313" key="8">
    <source>
        <dbReference type="EMBL" id="EON72889.1"/>
    </source>
</evidence>
<dbReference type="InterPro" id="IPR020610">
    <property type="entry name" value="Thiolase_AS"/>
</dbReference>
<feature type="active site" description="Acyl-thioester intermediate" evidence="4">
    <location>
        <position position="89"/>
    </location>
</feature>
<dbReference type="eggNOG" id="COG0183">
    <property type="taxonomic scope" value="Bacteria"/>
</dbReference>
<comment type="similarity">
    <text evidence="1 5">Belongs to the thiolase-like superfamily. Thiolase family.</text>
</comment>
<evidence type="ECO:0000256" key="5">
    <source>
        <dbReference type="RuleBase" id="RU003557"/>
    </source>
</evidence>
<dbReference type="Gene3D" id="3.40.47.10">
    <property type="match status" value="1"/>
</dbReference>
<evidence type="ECO:0000256" key="3">
    <source>
        <dbReference type="ARBA" id="ARBA00023315"/>
    </source>
</evidence>
<dbReference type="NCBIfam" id="TIGR01930">
    <property type="entry name" value="AcCoA-C-Actrans"/>
    <property type="match status" value="1"/>
</dbReference>
<dbReference type="Proteomes" id="UP000013911">
    <property type="component" value="Unassembled WGS sequence"/>
</dbReference>
<name>R7ZFT7_LYSSH</name>
<protein>
    <submittedName>
        <fullName evidence="8">Acetyl-CoA acetyltransferase</fullName>
    </submittedName>
</protein>
<dbReference type="InterPro" id="IPR020616">
    <property type="entry name" value="Thiolase_N"/>
</dbReference>
<dbReference type="InterPro" id="IPR020617">
    <property type="entry name" value="Thiolase_C"/>
</dbReference>
<feature type="domain" description="Thiolase C-terminal" evidence="7">
    <location>
        <begin position="260"/>
        <end position="381"/>
    </location>
</feature>
<organism evidence="8 9">
    <name type="scientific">Lysinibacillus sphaericus OT4b.31</name>
    <dbReference type="NCBI Taxonomy" id="1285586"/>
    <lineage>
        <taxon>Bacteria</taxon>
        <taxon>Bacillati</taxon>
        <taxon>Bacillota</taxon>
        <taxon>Bacilli</taxon>
        <taxon>Bacillales</taxon>
        <taxon>Bacillaceae</taxon>
        <taxon>Lysinibacillus</taxon>
    </lineage>
</organism>
<dbReference type="PATRIC" id="fig|1285586.5.peg.1879"/>
<dbReference type="OrthoDB" id="9764892at2"/>
<dbReference type="GO" id="GO:0003988">
    <property type="term" value="F:acetyl-CoA C-acyltransferase activity"/>
    <property type="evidence" value="ECO:0007669"/>
    <property type="project" value="UniProtKB-ARBA"/>
</dbReference>
<reference evidence="8 9" key="1">
    <citation type="submission" date="2013-04" db="EMBL/GenBank/DDBJ databases">
        <title>Draft genome of the heavy metal tolerant bacterium Lysinibacillus sphaericus strain OT4b.31.</title>
        <authorList>
            <person name="Pena-Montenegro T.D."/>
            <person name="Dussan J."/>
        </authorList>
    </citation>
    <scope>NUCLEOTIDE SEQUENCE [LARGE SCALE GENOMIC DNA]</scope>
    <source>
        <strain evidence="8 9">OT4b.31</strain>
    </source>
</reference>
<evidence type="ECO:0000259" key="6">
    <source>
        <dbReference type="Pfam" id="PF00108"/>
    </source>
</evidence>
<dbReference type="InterPro" id="IPR020613">
    <property type="entry name" value="Thiolase_CS"/>
</dbReference>
<evidence type="ECO:0000259" key="7">
    <source>
        <dbReference type="Pfam" id="PF02803"/>
    </source>
</evidence>
<feature type="active site" description="Proton acceptor" evidence="4">
    <location>
        <position position="368"/>
    </location>
</feature>
<comment type="caution">
    <text evidence="8">The sequence shown here is derived from an EMBL/GenBank/DDBJ whole genome shotgun (WGS) entry which is preliminary data.</text>
</comment>
<accession>R7ZFT7</accession>
<keyword evidence="3 5" id="KW-0012">Acyltransferase</keyword>
<dbReference type="PROSITE" id="PS00099">
    <property type="entry name" value="THIOLASE_3"/>
    <property type="match status" value="1"/>
</dbReference>
<dbReference type="InterPro" id="IPR002155">
    <property type="entry name" value="Thiolase"/>
</dbReference>
<evidence type="ECO:0000256" key="4">
    <source>
        <dbReference type="PIRSR" id="PIRSR000429-1"/>
    </source>
</evidence>
<dbReference type="PANTHER" id="PTHR43365">
    <property type="entry name" value="BLR7806 PROTEIN"/>
    <property type="match status" value="1"/>
</dbReference>
<dbReference type="CDD" id="cd00751">
    <property type="entry name" value="thiolase"/>
    <property type="match status" value="1"/>
</dbReference>
<dbReference type="Pfam" id="PF02803">
    <property type="entry name" value="Thiolase_C"/>
    <property type="match status" value="1"/>
</dbReference>
<dbReference type="SUPFAM" id="SSF53901">
    <property type="entry name" value="Thiolase-like"/>
    <property type="match status" value="2"/>
</dbReference>
<evidence type="ECO:0000256" key="1">
    <source>
        <dbReference type="ARBA" id="ARBA00010982"/>
    </source>
</evidence>